<gene>
    <name evidence="1" type="ORF">GCM10011499_38810</name>
</gene>
<protein>
    <recommendedName>
        <fullName evidence="3">DUF1403 family protein</fullName>
    </recommendedName>
</protein>
<keyword evidence="2" id="KW-1185">Reference proteome</keyword>
<dbReference type="AlphaFoldDB" id="A0A916RRS8"/>
<dbReference type="RefSeq" id="WP_127071635.1">
    <property type="nucleotide sequence ID" value="NZ_BMKB01000012.1"/>
</dbReference>
<dbReference type="EMBL" id="BMKB01000012">
    <property type="protein sequence ID" value="GGA64563.1"/>
    <property type="molecule type" value="Genomic_DNA"/>
</dbReference>
<sequence>MNSRADLLVVDALLVPKVPVWARPRSLVLHDADAAYLAGTALNSLDNLVRQNFSWAGAWRQRLALQNAAAAVHLTGRREDESALRDTHFLRSAGDDPGPSGHLLMAWRRLAGRTPGCDEEFVRPVAEQHFALHWDDALTEMVANAAEMMLSSRPAPVLAAEIAAAVYRARPDAELLGFWLADALLAQKLRWPVPVPLLMGQVASAVFKSGENRKRIRPGGEGWGSAVFLAYATAATEACDLGADVLAPRAAKLTAIAPKLRAKGSADVVKLLLSDDAVPGSWSSPRLSARGARRLFDRLGALGVVRELSGRPTFRLYGL</sequence>
<dbReference type="OrthoDB" id="7865302at2"/>
<evidence type="ECO:0008006" key="3">
    <source>
        <dbReference type="Google" id="ProtNLM"/>
    </source>
</evidence>
<evidence type="ECO:0000313" key="1">
    <source>
        <dbReference type="EMBL" id="GGA64563.1"/>
    </source>
</evidence>
<proteinExistence type="predicted"/>
<organism evidence="1 2">
    <name type="scientific">Pelagibacterium lentulum</name>
    <dbReference type="NCBI Taxonomy" id="2029865"/>
    <lineage>
        <taxon>Bacteria</taxon>
        <taxon>Pseudomonadati</taxon>
        <taxon>Pseudomonadota</taxon>
        <taxon>Alphaproteobacteria</taxon>
        <taxon>Hyphomicrobiales</taxon>
        <taxon>Devosiaceae</taxon>
        <taxon>Pelagibacterium</taxon>
    </lineage>
</organism>
<reference evidence="1 2" key="1">
    <citation type="journal article" date="2014" name="Int. J. Syst. Evol. Microbiol.">
        <title>Complete genome sequence of Corynebacterium casei LMG S-19264T (=DSM 44701T), isolated from a smear-ripened cheese.</title>
        <authorList>
            <consortium name="US DOE Joint Genome Institute (JGI-PGF)"/>
            <person name="Walter F."/>
            <person name="Albersmeier A."/>
            <person name="Kalinowski J."/>
            <person name="Ruckert C."/>
        </authorList>
    </citation>
    <scope>NUCLEOTIDE SEQUENCE [LARGE SCALE GENOMIC DNA]</scope>
    <source>
        <strain evidence="1 2">CGMCC 1.15896</strain>
    </source>
</reference>
<name>A0A916RRS8_9HYPH</name>
<dbReference type="Proteomes" id="UP000596977">
    <property type="component" value="Unassembled WGS sequence"/>
</dbReference>
<comment type="caution">
    <text evidence="1">The sequence shown here is derived from an EMBL/GenBank/DDBJ whole genome shotgun (WGS) entry which is preliminary data.</text>
</comment>
<accession>A0A916RRS8</accession>
<dbReference type="InterPro" id="IPR009843">
    <property type="entry name" value="DUF1403"/>
</dbReference>
<dbReference type="Pfam" id="PF07183">
    <property type="entry name" value="DUF1403"/>
    <property type="match status" value="1"/>
</dbReference>
<evidence type="ECO:0000313" key="2">
    <source>
        <dbReference type="Proteomes" id="UP000596977"/>
    </source>
</evidence>